<evidence type="ECO:0000313" key="2">
    <source>
        <dbReference type="EMBL" id="GAI33380.1"/>
    </source>
</evidence>
<feature type="transmembrane region" description="Helical" evidence="1">
    <location>
        <begin position="128"/>
        <end position="149"/>
    </location>
</feature>
<feature type="transmembrane region" description="Helical" evidence="1">
    <location>
        <begin position="155"/>
        <end position="174"/>
    </location>
</feature>
<dbReference type="EMBL" id="BARV01031000">
    <property type="protein sequence ID" value="GAI33380.1"/>
    <property type="molecule type" value="Genomic_DNA"/>
</dbReference>
<keyword evidence="1" id="KW-0472">Membrane</keyword>
<dbReference type="AlphaFoldDB" id="X1P2W5"/>
<reference evidence="2" key="1">
    <citation type="journal article" date="2014" name="Front. Microbiol.">
        <title>High frequency of phylogenetically diverse reductive dehalogenase-homologous genes in deep subseafloor sedimentary metagenomes.</title>
        <authorList>
            <person name="Kawai M."/>
            <person name="Futagami T."/>
            <person name="Toyoda A."/>
            <person name="Takaki Y."/>
            <person name="Nishi S."/>
            <person name="Hori S."/>
            <person name="Arai W."/>
            <person name="Tsubouchi T."/>
            <person name="Morono Y."/>
            <person name="Uchiyama I."/>
            <person name="Ito T."/>
            <person name="Fujiyama A."/>
            <person name="Inagaki F."/>
            <person name="Takami H."/>
        </authorList>
    </citation>
    <scope>NUCLEOTIDE SEQUENCE</scope>
    <source>
        <strain evidence="2">Expedition CK06-06</strain>
    </source>
</reference>
<name>X1P2W5_9ZZZZ</name>
<protein>
    <submittedName>
        <fullName evidence="2">Uncharacterized protein</fullName>
    </submittedName>
</protein>
<proteinExistence type="predicted"/>
<keyword evidence="1" id="KW-1133">Transmembrane helix</keyword>
<organism evidence="2">
    <name type="scientific">marine sediment metagenome</name>
    <dbReference type="NCBI Taxonomy" id="412755"/>
    <lineage>
        <taxon>unclassified sequences</taxon>
        <taxon>metagenomes</taxon>
        <taxon>ecological metagenomes</taxon>
    </lineage>
</organism>
<comment type="caution">
    <text evidence="2">The sequence shown here is derived from an EMBL/GenBank/DDBJ whole genome shotgun (WGS) entry which is preliminary data.</text>
</comment>
<evidence type="ECO:0000256" key="1">
    <source>
        <dbReference type="SAM" id="Phobius"/>
    </source>
</evidence>
<accession>X1P2W5</accession>
<keyword evidence="1" id="KW-0812">Transmembrane</keyword>
<sequence>GLNSPLHSIDLSKLFIFLRQICFLLENSFKIQYLALFWGSIKTNYNFYGIAKEELSKEMTDFFATNKFKTKTLDDDHLQFQKGNAWALIPQGFVDVGNYRGFLVVGRIRIQKSKDHNSCTIIFDRTRVWLVNLIWSLLYLVSIITMSAMDIYPNVRTGLLVGLIVVAFFQLWIVNAAEKLFLKKFEEHFKKYF</sequence>
<gene>
    <name evidence="2" type="ORF">S06H3_49123</name>
</gene>
<feature type="non-terminal residue" evidence="2">
    <location>
        <position position="1"/>
    </location>
</feature>